<dbReference type="RefSeq" id="WP_071455028.1">
    <property type="nucleotide sequence ID" value="NZ_CP017675.1"/>
</dbReference>
<proteinExistence type="predicted"/>
<dbReference type="Pfam" id="PF01724">
    <property type="entry name" value="DUF29"/>
    <property type="match status" value="1"/>
</dbReference>
<dbReference type="AlphaFoldDB" id="A0A1J0AFB4"/>
<gene>
    <name evidence="1" type="ORF">GlitD10_2281</name>
</gene>
<evidence type="ECO:0008006" key="3">
    <source>
        <dbReference type="Google" id="ProtNLM"/>
    </source>
</evidence>
<name>A0A1J0AFB4_9CYAN</name>
<reference evidence="1 2" key="1">
    <citation type="submission" date="2016-10" db="EMBL/GenBank/DDBJ databases">
        <title>Description of Gloeomargarita lithophora gen. nov., sp. nov., a thylakoid-bearing basal-branching cyanobacterium with intracellular carbonates, and proposal for Gloeomargaritales ord. nov.</title>
        <authorList>
            <person name="Moreira D."/>
            <person name="Tavera R."/>
            <person name="Benzerara K."/>
            <person name="Skouri-Panet F."/>
            <person name="Couradeau E."/>
            <person name="Gerard E."/>
            <person name="Loussert C."/>
            <person name="Novelo E."/>
            <person name="Zivanovic Y."/>
            <person name="Lopez-Garcia P."/>
        </authorList>
    </citation>
    <scope>NUCLEOTIDE SEQUENCE [LARGE SCALE GENOMIC DNA]</scope>
    <source>
        <strain evidence="1 2">D10</strain>
    </source>
</reference>
<evidence type="ECO:0000313" key="1">
    <source>
        <dbReference type="EMBL" id="APB34613.1"/>
    </source>
</evidence>
<dbReference type="STRING" id="1188229.GlitD10_2281"/>
<dbReference type="Gene3D" id="1.20.1220.20">
    <property type="entry name" value="Uncharcterised protein PF01724"/>
    <property type="match status" value="1"/>
</dbReference>
<dbReference type="OrthoDB" id="5769308at2"/>
<protein>
    <recommendedName>
        <fullName evidence="3">DUF29 domain-containing protein</fullName>
    </recommendedName>
</protein>
<evidence type="ECO:0000313" key="2">
    <source>
        <dbReference type="Proteomes" id="UP000180235"/>
    </source>
</evidence>
<sequence length="150" mass="17785">MQFQPASELTTLYDTDYYRWLEQTVILLQKQDFQHLDLVNLIEEVEGLAGRDRRELQSRLTTLFEHALKRKYVDNPYDYRGWASTIKRTQIEINKLLKDSPSLESYFLLCIDECYGDALAIVTIEHDIDFPKSCPFPTDIEQLLNDIFWE</sequence>
<dbReference type="PANTHER" id="PTHR34235">
    <property type="entry name" value="SLR1203 PROTEIN-RELATED"/>
    <property type="match status" value="1"/>
</dbReference>
<dbReference type="KEGG" id="glt:GlitD10_2281"/>
<organism evidence="1 2">
    <name type="scientific">Gloeomargarita lithophora Alchichica-D10</name>
    <dbReference type="NCBI Taxonomy" id="1188229"/>
    <lineage>
        <taxon>Bacteria</taxon>
        <taxon>Bacillati</taxon>
        <taxon>Cyanobacteriota</taxon>
        <taxon>Cyanophyceae</taxon>
        <taxon>Gloeomargaritales</taxon>
        <taxon>Gloeomargaritaceae</taxon>
        <taxon>Gloeomargarita</taxon>
    </lineage>
</organism>
<dbReference type="InterPro" id="IPR002636">
    <property type="entry name" value="DUF29"/>
</dbReference>
<keyword evidence="2" id="KW-1185">Reference proteome</keyword>
<dbReference type="EMBL" id="CP017675">
    <property type="protein sequence ID" value="APB34613.1"/>
    <property type="molecule type" value="Genomic_DNA"/>
</dbReference>
<accession>A0A1J0AFB4</accession>
<dbReference type="PANTHER" id="PTHR34235:SF4">
    <property type="entry name" value="SLR0291 PROTEIN"/>
    <property type="match status" value="1"/>
</dbReference>
<dbReference type="Proteomes" id="UP000180235">
    <property type="component" value="Chromosome"/>
</dbReference>